<proteinExistence type="predicted"/>
<sequence length="76" mass="8040">MQIEVTIASCVLASISFLDFSTNGYAAIPEVIEALAALFKSEDISTHIKPVDTVLAELPKSTSPMVLCVVDLASTL</sequence>
<keyword evidence="2" id="KW-1185">Reference proteome</keyword>
<evidence type="ECO:0000313" key="2">
    <source>
        <dbReference type="Proteomes" id="UP001367508"/>
    </source>
</evidence>
<comment type="caution">
    <text evidence="1">The sequence shown here is derived from an EMBL/GenBank/DDBJ whole genome shotgun (WGS) entry which is preliminary data.</text>
</comment>
<dbReference type="AlphaFoldDB" id="A0AAN9MXH3"/>
<accession>A0AAN9MXH3</accession>
<gene>
    <name evidence="1" type="ORF">VNO77_04527</name>
</gene>
<dbReference type="EMBL" id="JAYMYQ010000001">
    <property type="protein sequence ID" value="KAK7362416.1"/>
    <property type="molecule type" value="Genomic_DNA"/>
</dbReference>
<dbReference type="Proteomes" id="UP001367508">
    <property type="component" value="Unassembled WGS sequence"/>
</dbReference>
<reference evidence="1 2" key="1">
    <citation type="submission" date="2024-01" db="EMBL/GenBank/DDBJ databases">
        <title>The genomes of 5 underutilized Papilionoideae crops provide insights into root nodulation and disease resistanc.</title>
        <authorList>
            <person name="Jiang F."/>
        </authorList>
    </citation>
    <scope>NUCLEOTIDE SEQUENCE [LARGE SCALE GENOMIC DNA]</scope>
    <source>
        <strain evidence="1">LVBAO_FW01</strain>
        <tissue evidence="1">Leaves</tissue>
    </source>
</reference>
<evidence type="ECO:0000313" key="1">
    <source>
        <dbReference type="EMBL" id="KAK7362416.1"/>
    </source>
</evidence>
<organism evidence="1 2">
    <name type="scientific">Canavalia gladiata</name>
    <name type="common">Sword bean</name>
    <name type="synonym">Dolichos gladiatus</name>
    <dbReference type="NCBI Taxonomy" id="3824"/>
    <lineage>
        <taxon>Eukaryota</taxon>
        <taxon>Viridiplantae</taxon>
        <taxon>Streptophyta</taxon>
        <taxon>Embryophyta</taxon>
        <taxon>Tracheophyta</taxon>
        <taxon>Spermatophyta</taxon>
        <taxon>Magnoliopsida</taxon>
        <taxon>eudicotyledons</taxon>
        <taxon>Gunneridae</taxon>
        <taxon>Pentapetalae</taxon>
        <taxon>rosids</taxon>
        <taxon>fabids</taxon>
        <taxon>Fabales</taxon>
        <taxon>Fabaceae</taxon>
        <taxon>Papilionoideae</taxon>
        <taxon>50 kb inversion clade</taxon>
        <taxon>NPAAA clade</taxon>
        <taxon>indigoferoid/millettioid clade</taxon>
        <taxon>Phaseoleae</taxon>
        <taxon>Canavalia</taxon>
    </lineage>
</organism>
<protein>
    <submittedName>
        <fullName evidence="1">Uncharacterized protein</fullName>
    </submittedName>
</protein>
<name>A0AAN9MXH3_CANGL</name>